<feature type="region of interest" description="Disordered" evidence="1">
    <location>
        <begin position="1"/>
        <end position="22"/>
    </location>
</feature>
<dbReference type="AlphaFoldDB" id="A0A401RZV9"/>
<evidence type="ECO:0000256" key="1">
    <source>
        <dbReference type="SAM" id="MobiDB-lite"/>
    </source>
</evidence>
<keyword evidence="3" id="KW-1185">Reference proteome</keyword>
<gene>
    <name evidence="2" type="ORF">chiPu_0002089</name>
</gene>
<name>A0A401RZV9_CHIPU</name>
<protein>
    <submittedName>
        <fullName evidence="2">Uncharacterized protein</fullName>
    </submittedName>
</protein>
<organism evidence="2 3">
    <name type="scientific">Chiloscyllium punctatum</name>
    <name type="common">Brownbanded bambooshark</name>
    <name type="synonym">Hemiscyllium punctatum</name>
    <dbReference type="NCBI Taxonomy" id="137246"/>
    <lineage>
        <taxon>Eukaryota</taxon>
        <taxon>Metazoa</taxon>
        <taxon>Chordata</taxon>
        <taxon>Craniata</taxon>
        <taxon>Vertebrata</taxon>
        <taxon>Chondrichthyes</taxon>
        <taxon>Elasmobranchii</taxon>
        <taxon>Galeomorphii</taxon>
        <taxon>Galeoidea</taxon>
        <taxon>Orectolobiformes</taxon>
        <taxon>Hemiscylliidae</taxon>
        <taxon>Chiloscyllium</taxon>
    </lineage>
</organism>
<accession>A0A401RZV9</accession>
<sequence length="137" mass="14696">MKKRWKTHRTAAETKEFPGPPQPPRGRCFCCRFNRTSNSKNRHQDGAGAPLPVAPAHSSNAIPGYRACAEGGGCAAPWASAAARTRFHVTAQPIGEWCGRLAQHSANRSSRRAGSLNSLLFRFSLGPGEVDVSGGRV</sequence>
<dbReference type="EMBL" id="BEZZ01000036">
    <property type="protein sequence ID" value="GCC23691.1"/>
    <property type="molecule type" value="Genomic_DNA"/>
</dbReference>
<comment type="caution">
    <text evidence="2">The sequence shown here is derived from an EMBL/GenBank/DDBJ whole genome shotgun (WGS) entry which is preliminary data.</text>
</comment>
<evidence type="ECO:0000313" key="3">
    <source>
        <dbReference type="Proteomes" id="UP000287033"/>
    </source>
</evidence>
<evidence type="ECO:0000313" key="2">
    <source>
        <dbReference type="EMBL" id="GCC23691.1"/>
    </source>
</evidence>
<proteinExistence type="predicted"/>
<reference evidence="2 3" key="1">
    <citation type="journal article" date="2018" name="Nat. Ecol. Evol.">
        <title>Shark genomes provide insights into elasmobranch evolution and the origin of vertebrates.</title>
        <authorList>
            <person name="Hara Y"/>
            <person name="Yamaguchi K"/>
            <person name="Onimaru K"/>
            <person name="Kadota M"/>
            <person name="Koyanagi M"/>
            <person name="Keeley SD"/>
            <person name="Tatsumi K"/>
            <person name="Tanaka K"/>
            <person name="Motone F"/>
            <person name="Kageyama Y"/>
            <person name="Nozu R"/>
            <person name="Adachi N"/>
            <person name="Nishimura O"/>
            <person name="Nakagawa R"/>
            <person name="Tanegashima C"/>
            <person name="Kiyatake I"/>
            <person name="Matsumoto R"/>
            <person name="Murakumo K"/>
            <person name="Nishida K"/>
            <person name="Terakita A"/>
            <person name="Kuratani S"/>
            <person name="Sato K"/>
            <person name="Hyodo S Kuraku.S."/>
        </authorList>
    </citation>
    <scope>NUCLEOTIDE SEQUENCE [LARGE SCALE GENOMIC DNA]</scope>
</reference>
<dbReference type="Proteomes" id="UP000287033">
    <property type="component" value="Unassembled WGS sequence"/>
</dbReference>